<dbReference type="PANTHER" id="PTHR24047">
    <property type="entry name" value="FI01909P-RELATED"/>
    <property type="match status" value="1"/>
</dbReference>
<dbReference type="EnsemblMetazoa" id="SCAU006040-RA">
    <property type="protein sequence ID" value="SCAU006040-PA"/>
    <property type="gene ID" value="SCAU006040"/>
</dbReference>
<dbReference type="PANTHER" id="PTHR24047:SF29">
    <property type="entry name" value="EATER-RELATED"/>
    <property type="match status" value="1"/>
</dbReference>
<dbReference type="VEuPathDB" id="VectorBase:SCAU006040"/>
<keyword evidence="1" id="KW-0812">Transmembrane</keyword>
<keyword evidence="1" id="KW-0472">Membrane</keyword>
<evidence type="ECO:0000256" key="1">
    <source>
        <dbReference type="SAM" id="Phobius"/>
    </source>
</evidence>
<dbReference type="InterPro" id="IPR053255">
    <property type="entry name" value="EGF-like_domain"/>
</dbReference>
<gene>
    <name evidence="4" type="primary">106084726</name>
</gene>
<keyword evidence="5" id="KW-1185">Reference proteome</keyword>
<evidence type="ECO:0000256" key="2">
    <source>
        <dbReference type="SAM" id="SignalP"/>
    </source>
</evidence>
<feature type="signal peptide" evidence="2">
    <location>
        <begin position="1"/>
        <end position="23"/>
    </location>
</feature>
<dbReference type="AlphaFoldDB" id="A0A1I8P9H4"/>
<dbReference type="Proteomes" id="UP000095300">
    <property type="component" value="Unassembled WGS sequence"/>
</dbReference>
<dbReference type="STRING" id="35570.A0A1I8P9H4"/>
<feature type="chain" id="PRO_5009326243" description="EGF-like domain-containing protein" evidence="2">
    <location>
        <begin position="24"/>
        <end position="336"/>
    </location>
</feature>
<evidence type="ECO:0000313" key="5">
    <source>
        <dbReference type="Proteomes" id="UP000095300"/>
    </source>
</evidence>
<proteinExistence type="predicted"/>
<keyword evidence="2" id="KW-0732">Signal</keyword>
<protein>
    <recommendedName>
        <fullName evidence="3">EGF-like domain-containing protein</fullName>
    </recommendedName>
</protein>
<feature type="transmembrane region" description="Helical" evidence="1">
    <location>
        <begin position="270"/>
        <end position="293"/>
    </location>
</feature>
<dbReference type="KEGG" id="scac:106084726"/>
<feature type="domain" description="EGF-like" evidence="3">
    <location>
        <begin position="172"/>
        <end position="186"/>
    </location>
</feature>
<dbReference type="OrthoDB" id="409374at2759"/>
<dbReference type="InterPro" id="IPR000742">
    <property type="entry name" value="EGF"/>
</dbReference>
<name>A0A1I8P9H4_STOCA</name>
<keyword evidence="1" id="KW-1133">Transmembrane helix</keyword>
<organism evidence="4 5">
    <name type="scientific">Stomoxys calcitrans</name>
    <name type="common">Stable fly</name>
    <name type="synonym">Conops calcitrans</name>
    <dbReference type="NCBI Taxonomy" id="35570"/>
    <lineage>
        <taxon>Eukaryota</taxon>
        <taxon>Metazoa</taxon>
        <taxon>Ecdysozoa</taxon>
        <taxon>Arthropoda</taxon>
        <taxon>Hexapoda</taxon>
        <taxon>Insecta</taxon>
        <taxon>Pterygota</taxon>
        <taxon>Neoptera</taxon>
        <taxon>Endopterygota</taxon>
        <taxon>Diptera</taxon>
        <taxon>Brachycera</taxon>
        <taxon>Muscomorpha</taxon>
        <taxon>Muscoidea</taxon>
        <taxon>Muscidae</taxon>
        <taxon>Stomoxys</taxon>
    </lineage>
</organism>
<sequence length="336" mass="37693">MFISSSVFIKVIIISVVIFKTSATEKDNFCEAIVEKTKIGINGESIKYNQTVRTCCEGYITYNLECKPKCMCTNNDCLNPGKCICSKGYKKPWESAHFCVPVCEPACPQYSTCERPDDCVCYPGYEKNSETGECDLQCDTETRQPNFDINECVLKDCICSSGGYCLDDRNRCICSLGYNRTKDNQCEPQCQPLCVNSDCNGPNQCRCWTGYHSTDKPHVCEAEELCRGKPCQNGVCLDTGECRCRKGFTKSFNMRGRIVCETMAVFIGKIMSVILGLPLALVVIVLLIVYVVALKRKKQSANNVVQNYSYAKFRPVVTFTMPKVMLRKDVVFADLS</sequence>
<evidence type="ECO:0000259" key="3">
    <source>
        <dbReference type="PROSITE" id="PS01186"/>
    </source>
</evidence>
<reference evidence="4" key="1">
    <citation type="submission" date="2020-05" db="UniProtKB">
        <authorList>
            <consortium name="EnsemblMetazoa"/>
        </authorList>
    </citation>
    <scope>IDENTIFICATION</scope>
    <source>
        <strain evidence="4">USDA</strain>
    </source>
</reference>
<dbReference type="PROSITE" id="PS01186">
    <property type="entry name" value="EGF_2"/>
    <property type="match status" value="1"/>
</dbReference>
<evidence type="ECO:0000313" key="4">
    <source>
        <dbReference type="EnsemblMetazoa" id="SCAU006040-PA"/>
    </source>
</evidence>
<dbReference type="Gene3D" id="2.10.25.10">
    <property type="entry name" value="Laminin"/>
    <property type="match status" value="3"/>
</dbReference>
<accession>A0A1I8P9H4</accession>
<dbReference type="SMART" id="SM00181">
    <property type="entry name" value="EGF"/>
    <property type="match status" value="5"/>
</dbReference>